<evidence type="ECO:0000256" key="2">
    <source>
        <dbReference type="ARBA" id="ARBA00004370"/>
    </source>
</evidence>
<evidence type="ECO:0000256" key="7">
    <source>
        <dbReference type="ARBA" id="ARBA00023012"/>
    </source>
</evidence>
<dbReference type="PROSITE" id="PS50109">
    <property type="entry name" value="HIS_KIN"/>
    <property type="match status" value="1"/>
</dbReference>
<dbReference type="PANTHER" id="PTHR45453:SF1">
    <property type="entry name" value="PHOSPHATE REGULON SENSOR PROTEIN PHOR"/>
    <property type="match status" value="1"/>
</dbReference>
<dbReference type="PROSITE" id="PS50885">
    <property type="entry name" value="HAMP"/>
    <property type="match status" value="1"/>
</dbReference>
<name>A0ABS6DVI2_9FIRM</name>
<evidence type="ECO:0000259" key="10">
    <source>
        <dbReference type="PROSITE" id="PS50885"/>
    </source>
</evidence>
<dbReference type="RefSeq" id="WP_216568987.1">
    <property type="nucleotide sequence ID" value="NZ_JAHLOQ010000010.1"/>
</dbReference>
<dbReference type="Pfam" id="PF00672">
    <property type="entry name" value="HAMP"/>
    <property type="match status" value="1"/>
</dbReference>
<gene>
    <name evidence="11" type="ORF">KQI20_05305</name>
</gene>
<keyword evidence="8" id="KW-0472">Membrane</keyword>
<proteinExistence type="predicted"/>
<dbReference type="InterPro" id="IPR003660">
    <property type="entry name" value="HAMP_dom"/>
</dbReference>
<evidence type="ECO:0000313" key="12">
    <source>
        <dbReference type="Proteomes" id="UP001196301"/>
    </source>
</evidence>
<reference evidence="11 12" key="1">
    <citation type="submission" date="2021-06" db="EMBL/GenBank/DDBJ databases">
        <authorList>
            <person name="Sun Q."/>
            <person name="Li D."/>
        </authorList>
    </citation>
    <scope>NUCLEOTIDE SEQUENCE [LARGE SCALE GENOMIC DNA]</scope>
    <source>
        <strain evidence="11 12">N19</strain>
    </source>
</reference>
<comment type="catalytic activity">
    <reaction evidence="1">
        <text>ATP + protein L-histidine = ADP + protein N-phospho-L-histidine.</text>
        <dbReference type="EC" id="2.7.13.3"/>
    </reaction>
</comment>
<keyword evidence="7" id="KW-0902">Two-component regulatory system</keyword>
<dbReference type="Pfam" id="PF00512">
    <property type="entry name" value="HisKA"/>
    <property type="match status" value="1"/>
</dbReference>
<evidence type="ECO:0000256" key="8">
    <source>
        <dbReference type="SAM" id="Phobius"/>
    </source>
</evidence>
<comment type="caution">
    <text evidence="11">The sequence shown here is derived from an EMBL/GenBank/DDBJ whole genome shotgun (WGS) entry which is preliminary data.</text>
</comment>
<dbReference type="InterPro" id="IPR003661">
    <property type="entry name" value="HisK_dim/P_dom"/>
</dbReference>
<protein>
    <recommendedName>
        <fullName evidence="3">histidine kinase</fullName>
        <ecNumber evidence="3">2.7.13.3</ecNumber>
    </recommendedName>
</protein>
<comment type="subcellular location">
    <subcellularLocation>
        <location evidence="2">Membrane</location>
    </subcellularLocation>
</comment>
<keyword evidence="12" id="KW-1185">Reference proteome</keyword>
<dbReference type="InterPro" id="IPR003594">
    <property type="entry name" value="HATPase_dom"/>
</dbReference>
<evidence type="ECO:0000256" key="5">
    <source>
        <dbReference type="ARBA" id="ARBA00022679"/>
    </source>
</evidence>
<dbReference type="EMBL" id="JAHLOQ010000010">
    <property type="protein sequence ID" value="MBU5335850.1"/>
    <property type="molecule type" value="Genomic_DNA"/>
</dbReference>
<dbReference type="PANTHER" id="PTHR45453">
    <property type="entry name" value="PHOSPHATE REGULON SENSOR PROTEIN PHOR"/>
    <property type="match status" value="1"/>
</dbReference>
<dbReference type="InterPro" id="IPR050351">
    <property type="entry name" value="BphY/WalK/GraS-like"/>
</dbReference>
<dbReference type="Proteomes" id="UP001196301">
    <property type="component" value="Unassembled WGS sequence"/>
</dbReference>
<dbReference type="SMART" id="SM00387">
    <property type="entry name" value="HATPase_c"/>
    <property type="match status" value="1"/>
</dbReference>
<evidence type="ECO:0000256" key="6">
    <source>
        <dbReference type="ARBA" id="ARBA00022777"/>
    </source>
</evidence>
<keyword evidence="6 11" id="KW-0418">Kinase</keyword>
<feature type="transmembrane region" description="Helical" evidence="8">
    <location>
        <begin position="12"/>
        <end position="31"/>
    </location>
</feature>
<dbReference type="Pfam" id="PF02518">
    <property type="entry name" value="HATPase_c"/>
    <property type="match status" value="1"/>
</dbReference>
<keyword evidence="5" id="KW-0808">Transferase</keyword>
<dbReference type="InterPro" id="IPR005467">
    <property type="entry name" value="His_kinase_dom"/>
</dbReference>
<keyword evidence="4" id="KW-0597">Phosphoprotein</keyword>
<evidence type="ECO:0000256" key="1">
    <source>
        <dbReference type="ARBA" id="ARBA00000085"/>
    </source>
</evidence>
<feature type="domain" description="Histidine kinase" evidence="9">
    <location>
        <begin position="213"/>
        <end position="432"/>
    </location>
</feature>
<feature type="domain" description="HAMP" evidence="10">
    <location>
        <begin position="31"/>
        <end position="83"/>
    </location>
</feature>
<organism evidence="11 12">
    <name type="scientific">Intestinibacter bartlettii</name>
    <dbReference type="NCBI Taxonomy" id="261299"/>
    <lineage>
        <taxon>Bacteria</taxon>
        <taxon>Bacillati</taxon>
        <taxon>Bacillota</taxon>
        <taxon>Clostridia</taxon>
        <taxon>Peptostreptococcales</taxon>
        <taxon>Peptostreptococcaceae</taxon>
        <taxon>Intestinibacter</taxon>
    </lineage>
</organism>
<keyword evidence="8" id="KW-0812">Transmembrane</keyword>
<evidence type="ECO:0000313" key="11">
    <source>
        <dbReference type="EMBL" id="MBU5335850.1"/>
    </source>
</evidence>
<sequence>MNPNLQQINGVYFFVMLITSALAILLIRYTVTLRRYLKEFTRVSKKVSNKEFHTRFNTYVKGELGELSKNFNYMIQIMDTTIEEVKYKHLQLTSIVKSVSHGILAIDVKGNILLVNDVAKEMLKCDVEKNLEGSNFKFIVKDKKILEIFQKYVGSTQNEVIELELKDNLVYRIKIDPVYLQDSKHAIIGSIINIEDITELVKLENMRKDFVANVSHELKTPLTSITGFVETLKINDEMDKDTRNHFLDIIEKESNRLKGLIEDILLLSSIENGQDLSYEQVKLFDVFKEVYEITDYIASSKNITVSYNFEDEDVSILGFRDNVKQIFLNLVDNGIKYTPENGRIEVLQHYDQNKQNIILEFKDNGIGIPKESLNRIFERFYRVDKARSRDIGGTGLGLAITKHMVKSLGGNIEVESILGVGSDFIVTIPLEMK</sequence>
<evidence type="ECO:0000256" key="3">
    <source>
        <dbReference type="ARBA" id="ARBA00012438"/>
    </source>
</evidence>
<dbReference type="EC" id="2.7.13.3" evidence="3"/>
<dbReference type="SMART" id="SM00388">
    <property type="entry name" value="HisKA"/>
    <property type="match status" value="1"/>
</dbReference>
<evidence type="ECO:0000259" key="9">
    <source>
        <dbReference type="PROSITE" id="PS50109"/>
    </source>
</evidence>
<dbReference type="GO" id="GO:0016301">
    <property type="term" value="F:kinase activity"/>
    <property type="evidence" value="ECO:0007669"/>
    <property type="project" value="UniProtKB-KW"/>
</dbReference>
<evidence type="ECO:0000256" key="4">
    <source>
        <dbReference type="ARBA" id="ARBA00022553"/>
    </source>
</evidence>
<accession>A0ABS6DVI2</accession>
<keyword evidence="8" id="KW-1133">Transmembrane helix</keyword>
<dbReference type="CDD" id="cd00082">
    <property type="entry name" value="HisKA"/>
    <property type="match status" value="1"/>
</dbReference>
<dbReference type="CDD" id="cd06225">
    <property type="entry name" value="HAMP"/>
    <property type="match status" value="1"/>
</dbReference>